<keyword evidence="3" id="KW-1185">Reference proteome</keyword>
<proteinExistence type="predicted"/>
<comment type="caution">
    <text evidence="2">The sequence shown here is derived from an EMBL/GenBank/DDBJ whole genome shotgun (WGS) entry which is preliminary data.</text>
</comment>
<dbReference type="EMBL" id="JACGCI010000114">
    <property type="protein sequence ID" value="KAF6744808.1"/>
    <property type="molecule type" value="Genomic_DNA"/>
</dbReference>
<evidence type="ECO:0000256" key="1">
    <source>
        <dbReference type="SAM" id="MobiDB-lite"/>
    </source>
</evidence>
<sequence length="501" mass="55161">MSSSTMSVVGWKRSSVATTRTTTPAPCPAAPAVADAAHVLVTSFRAPPHGHPPDVLGAMGSIQRCERRPSNGPSHISTTMTSSWEGYGDIYNIFRRSGFPMSSKEEEWEWGQWSERFVPRVPERVGKGSGDGGSGGEKGIGEAGRARKGIGSDANRGYIGGGGMGMVQVGGVRDGWAAKFTSPTLRGVRRCGRNGKCFHTSCSLYFERVLAPPFSLVRRTREPSGTRYMSMVEFAQQVLLVAGVKRAGQNCQVGKRCYKGLCRRELRREGRDELGARQLLLRRDGRARANPKILHSVSFLGNEANGMNVQFQVVIQYRKKGDTWYSTLGGQDANLTHSRQRRQREIFHHKTVTLRILQVSTAPCMNEARLLGAYHQMVLPTGLYRNLQSIGVILIIVFETAGATSDDSYMGYGVLQVASPFELRQGTMRLIGSKFMCRNMSAELSFGSTMIWDLVVCVGLSLRIFEFSQNSAYKNQVAITLQGLSTEKNHGEGNNEEMEVI</sequence>
<name>A0A8H6HD82_9AGAR</name>
<dbReference type="AlphaFoldDB" id="A0A8H6HD82"/>
<organism evidence="2 3">
    <name type="scientific">Ephemerocybe angulata</name>
    <dbReference type="NCBI Taxonomy" id="980116"/>
    <lineage>
        <taxon>Eukaryota</taxon>
        <taxon>Fungi</taxon>
        <taxon>Dikarya</taxon>
        <taxon>Basidiomycota</taxon>
        <taxon>Agaricomycotina</taxon>
        <taxon>Agaricomycetes</taxon>
        <taxon>Agaricomycetidae</taxon>
        <taxon>Agaricales</taxon>
        <taxon>Agaricineae</taxon>
        <taxon>Psathyrellaceae</taxon>
        <taxon>Ephemerocybe</taxon>
    </lineage>
</organism>
<dbReference type="Proteomes" id="UP000521943">
    <property type="component" value="Unassembled WGS sequence"/>
</dbReference>
<feature type="region of interest" description="Disordered" evidence="1">
    <location>
        <begin position="1"/>
        <end position="25"/>
    </location>
</feature>
<evidence type="ECO:0000313" key="2">
    <source>
        <dbReference type="EMBL" id="KAF6744808.1"/>
    </source>
</evidence>
<protein>
    <submittedName>
        <fullName evidence="2">Uncharacterized protein</fullName>
    </submittedName>
</protein>
<reference evidence="2 3" key="1">
    <citation type="submission" date="2020-07" db="EMBL/GenBank/DDBJ databases">
        <title>Comparative genomics of pyrophilous fungi reveals a link between fire events and developmental genes.</title>
        <authorList>
            <consortium name="DOE Joint Genome Institute"/>
            <person name="Steindorff A.S."/>
            <person name="Carver A."/>
            <person name="Calhoun S."/>
            <person name="Stillman K."/>
            <person name="Liu H."/>
            <person name="Lipzen A."/>
            <person name="Pangilinan J."/>
            <person name="Labutti K."/>
            <person name="Bruns T.D."/>
            <person name="Grigoriev I.V."/>
        </authorList>
    </citation>
    <scope>NUCLEOTIDE SEQUENCE [LARGE SCALE GENOMIC DNA]</scope>
    <source>
        <strain evidence="2 3">CBS 144469</strain>
    </source>
</reference>
<feature type="region of interest" description="Disordered" evidence="1">
    <location>
        <begin position="122"/>
        <end position="147"/>
    </location>
</feature>
<feature type="compositionally biased region" description="Gly residues" evidence="1">
    <location>
        <begin position="127"/>
        <end position="142"/>
    </location>
</feature>
<gene>
    <name evidence="2" type="ORF">DFP72DRAFT_857111</name>
</gene>
<evidence type="ECO:0000313" key="3">
    <source>
        <dbReference type="Proteomes" id="UP000521943"/>
    </source>
</evidence>
<accession>A0A8H6HD82</accession>